<reference evidence="1 2" key="1">
    <citation type="submission" date="2020-07" db="EMBL/GenBank/DDBJ databases">
        <title>Sequencing the genomes of 1000 actinobacteria strains.</title>
        <authorList>
            <person name="Klenk H.-P."/>
        </authorList>
    </citation>
    <scope>NUCLEOTIDE SEQUENCE [LARGE SCALE GENOMIC DNA]</scope>
    <source>
        <strain evidence="1 2">DSM 45927</strain>
    </source>
</reference>
<dbReference type="Proteomes" id="UP000575985">
    <property type="component" value="Unassembled WGS sequence"/>
</dbReference>
<comment type="caution">
    <text evidence="1">The sequence shown here is derived from an EMBL/GenBank/DDBJ whole genome shotgun (WGS) entry which is preliminary data.</text>
</comment>
<name>A0A853BLU4_9ACTN</name>
<organism evidence="1 2">
    <name type="scientific">Streptomonospora nanhaiensis</name>
    <dbReference type="NCBI Taxonomy" id="1323731"/>
    <lineage>
        <taxon>Bacteria</taxon>
        <taxon>Bacillati</taxon>
        <taxon>Actinomycetota</taxon>
        <taxon>Actinomycetes</taxon>
        <taxon>Streptosporangiales</taxon>
        <taxon>Nocardiopsidaceae</taxon>
        <taxon>Streptomonospora</taxon>
    </lineage>
</organism>
<dbReference type="RefSeq" id="WP_179767595.1">
    <property type="nucleotide sequence ID" value="NZ_JACCFO010000001.1"/>
</dbReference>
<dbReference type="EMBL" id="JACCFO010000001">
    <property type="protein sequence ID" value="NYI96193.1"/>
    <property type="molecule type" value="Genomic_DNA"/>
</dbReference>
<dbReference type="AlphaFoldDB" id="A0A853BLU4"/>
<gene>
    <name evidence="1" type="ORF">HNR12_002470</name>
</gene>
<evidence type="ECO:0000313" key="1">
    <source>
        <dbReference type="EMBL" id="NYI96193.1"/>
    </source>
</evidence>
<accession>A0A853BLU4</accession>
<keyword evidence="2" id="KW-1185">Reference proteome</keyword>
<proteinExistence type="predicted"/>
<protein>
    <submittedName>
        <fullName evidence="1">Uncharacterized protein</fullName>
    </submittedName>
</protein>
<sequence>MVGAYAITIHVDLMRGGDAIDVAGQVDLAQVPSATRRSFHIIELARAHALRSEDVAVVHLLAKAHKASPDTARYNPCTRSTVEQLATSGPALVRDDARALAEAIGVMTV</sequence>
<evidence type="ECO:0000313" key="2">
    <source>
        <dbReference type="Proteomes" id="UP000575985"/>
    </source>
</evidence>